<organism evidence="2 3">
    <name type="scientific">Mucilaginibacter hurinus</name>
    <dbReference type="NCBI Taxonomy" id="2201324"/>
    <lineage>
        <taxon>Bacteria</taxon>
        <taxon>Pseudomonadati</taxon>
        <taxon>Bacteroidota</taxon>
        <taxon>Sphingobacteriia</taxon>
        <taxon>Sphingobacteriales</taxon>
        <taxon>Sphingobacteriaceae</taxon>
        <taxon>Mucilaginibacter</taxon>
    </lineage>
</organism>
<keyword evidence="1" id="KW-0732">Signal</keyword>
<name>A0A367GS06_9SPHI</name>
<dbReference type="EMBL" id="QGDC01000002">
    <property type="protein sequence ID" value="RCH56232.1"/>
    <property type="molecule type" value="Genomic_DNA"/>
</dbReference>
<evidence type="ECO:0000313" key="3">
    <source>
        <dbReference type="Proteomes" id="UP000253209"/>
    </source>
</evidence>
<evidence type="ECO:0000256" key="1">
    <source>
        <dbReference type="SAM" id="SignalP"/>
    </source>
</evidence>
<comment type="caution">
    <text evidence="2">The sequence shown here is derived from an EMBL/GenBank/DDBJ whole genome shotgun (WGS) entry which is preliminary data.</text>
</comment>
<keyword evidence="3" id="KW-1185">Reference proteome</keyword>
<evidence type="ECO:0008006" key="4">
    <source>
        <dbReference type="Google" id="ProtNLM"/>
    </source>
</evidence>
<dbReference type="RefSeq" id="WP_114004269.1">
    <property type="nucleotide sequence ID" value="NZ_QGDC01000002.1"/>
</dbReference>
<feature type="chain" id="PRO_5016960056" description="Transglycosylase SLT domain-containing protein" evidence="1">
    <location>
        <begin position="24"/>
        <end position="243"/>
    </location>
</feature>
<dbReference type="OrthoDB" id="982528at2"/>
<evidence type="ECO:0000313" key="2">
    <source>
        <dbReference type="EMBL" id="RCH56232.1"/>
    </source>
</evidence>
<reference evidence="2 3" key="1">
    <citation type="submission" date="2018-05" db="EMBL/GenBank/DDBJ databases">
        <title>Mucilaginibacter hurinus sp. nov., isolated from briquette warehouse soil.</title>
        <authorList>
            <person name="Choi L."/>
        </authorList>
    </citation>
    <scope>NUCLEOTIDE SEQUENCE [LARGE SCALE GENOMIC DNA]</scope>
    <source>
        <strain evidence="2 3">ZR32</strain>
    </source>
</reference>
<dbReference type="Proteomes" id="UP000253209">
    <property type="component" value="Unassembled WGS sequence"/>
</dbReference>
<proteinExistence type="predicted"/>
<protein>
    <recommendedName>
        <fullName evidence="4">Transglycosylase SLT domain-containing protein</fullName>
    </recommendedName>
</protein>
<feature type="signal peptide" evidence="1">
    <location>
        <begin position="1"/>
        <end position="23"/>
    </location>
</feature>
<dbReference type="AlphaFoldDB" id="A0A367GS06"/>
<dbReference type="Gene3D" id="1.10.530.10">
    <property type="match status" value="1"/>
</dbReference>
<gene>
    <name evidence="2" type="ORF">DJ568_05725</name>
</gene>
<sequence>MFITVKKSFSILSLLLIGQQSLANDYKQLFGNRYTRAEKTAAEVRPVIQKYAKAFGEDSDLMEAIIFPELIRYNALYDAIETGSLIGLYARFGYEYADFSIGLFQMKPTFALSIETEVMKHKQSRWVKLLGFDKISLADEPRSRLARVDRLENVEWQVKYLVAMLKCLKLKNSRLTLTAEDRVLFTASAYNCGWDKSATVIKSYISKKHYQPGYWEGEKYAFADVALYRYADKLKNQELRIRG</sequence>
<accession>A0A367GS06</accession>